<dbReference type="GO" id="GO:0005886">
    <property type="term" value="C:plasma membrane"/>
    <property type="evidence" value="ECO:0007669"/>
    <property type="project" value="TreeGrafter"/>
</dbReference>
<evidence type="ECO:0000259" key="6">
    <source>
        <dbReference type="Pfam" id="PF25944"/>
    </source>
</evidence>
<name>A0A937K002_9BACT</name>
<dbReference type="AlphaFoldDB" id="A0A937K002"/>
<feature type="domain" description="Multidrug resistance protein MdtA-like barrel-sandwich hybrid" evidence="5">
    <location>
        <begin position="58"/>
        <end position="196"/>
    </location>
</feature>
<keyword evidence="9" id="KW-1185">Reference proteome</keyword>
<evidence type="ECO:0000259" key="4">
    <source>
        <dbReference type="Pfam" id="PF25876"/>
    </source>
</evidence>
<keyword evidence="2" id="KW-0175">Coiled coil</keyword>
<dbReference type="InterPro" id="IPR058637">
    <property type="entry name" value="YknX-like_C"/>
</dbReference>
<dbReference type="Gene3D" id="2.40.420.20">
    <property type="match status" value="1"/>
</dbReference>
<proteinExistence type="inferred from homology"/>
<dbReference type="NCBIfam" id="TIGR01730">
    <property type="entry name" value="RND_mfp"/>
    <property type="match status" value="1"/>
</dbReference>
<dbReference type="GO" id="GO:0030313">
    <property type="term" value="C:cell envelope"/>
    <property type="evidence" value="ECO:0007669"/>
    <property type="project" value="UniProtKB-SubCell"/>
</dbReference>
<dbReference type="SUPFAM" id="SSF111369">
    <property type="entry name" value="HlyD-like secretion proteins"/>
    <property type="match status" value="1"/>
</dbReference>
<comment type="similarity">
    <text evidence="1">Belongs to the membrane fusion protein (MFP) (TC 8.A.1) family.</text>
</comment>
<dbReference type="InterPro" id="IPR058626">
    <property type="entry name" value="MdtA-like_b-barrel"/>
</dbReference>
<gene>
    <name evidence="8" type="ORF">JL102_17135</name>
</gene>
<comment type="caution">
    <text evidence="8">The sequence shown here is derived from an EMBL/GenBank/DDBJ whole genome shotgun (WGS) entry which is preliminary data.</text>
</comment>
<dbReference type="Gene3D" id="2.40.30.170">
    <property type="match status" value="1"/>
</dbReference>
<accession>A0A937K002</accession>
<feature type="domain" description="Multidrug resistance protein MdtA-like beta-barrel" evidence="6">
    <location>
        <begin position="203"/>
        <end position="288"/>
    </location>
</feature>
<dbReference type="Gene3D" id="1.10.287.470">
    <property type="entry name" value="Helix hairpin bin"/>
    <property type="match status" value="1"/>
</dbReference>
<dbReference type="Proteomes" id="UP000659388">
    <property type="component" value="Unassembled WGS sequence"/>
</dbReference>
<feature type="region of interest" description="Disordered" evidence="3">
    <location>
        <begin position="361"/>
        <end position="382"/>
    </location>
</feature>
<dbReference type="PROSITE" id="PS51257">
    <property type="entry name" value="PROKAR_LIPOPROTEIN"/>
    <property type="match status" value="1"/>
</dbReference>
<evidence type="ECO:0000256" key="2">
    <source>
        <dbReference type="SAM" id="Coils"/>
    </source>
</evidence>
<evidence type="ECO:0000313" key="8">
    <source>
        <dbReference type="EMBL" id="MBL3657878.1"/>
    </source>
</evidence>
<evidence type="ECO:0000259" key="7">
    <source>
        <dbReference type="Pfam" id="PF25989"/>
    </source>
</evidence>
<dbReference type="Pfam" id="PF25917">
    <property type="entry name" value="BSH_RND"/>
    <property type="match status" value="1"/>
</dbReference>
<evidence type="ECO:0000313" key="9">
    <source>
        <dbReference type="Proteomes" id="UP000659388"/>
    </source>
</evidence>
<evidence type="ECO:0000256" key="3">
    <source>
        <dbReference type="SAM" id="MobiDB-lite"/>
    </source>
</evidence>
<dbReference type="Gene3D" id="2.40.50.100">
    <property type="match status" value="1"/>
</dbReference>
<protein>
    <submittedName>
        <fullName evidence="8">Efflux RND transporter periplasmic adaptor subunit</fullName>
    </submittedName>
</protein>
<feature type="domain" description="YknX-like C-terminal permuted SH3-like" evidence="7">
    <location>
        <begin position="297"/>
        <end position="361"/>
    </location>
</feature>
<reference evidence="8" key="1">
    <citation type="submission" date="2021-01" db="EMBL/GenBank/DDBJ databases">
        <title>Fulvivirga kasyanovii gen. nov., sp nov., a novel member of the phylum Bacteroidetes isolated from seawater in a mussel farm.</title>
        <authorList>
            <person name="Zhao L.-H."/>
            <person name="Wang Z.-J."/>
        </authorList>
    </citation>
    <scope>NUCLEOTIDE SEQUENCE</scope>
    <source>
        <strain evidence="8">2943</strain>
    </source>
</reference>
<dbReference type="GO" id="GO:0022857">
    <property type="term" value="F:transmembrane transporter activity"/>
    <property type="evidence" value="ECO:0007669"/>
    <property type="project" value="InterPro"/>
</dbReference>
<dbReference type="GO" id="GO:0046677">
    <property type="term" value="P:response to antibiotic"/>
    <property type="evidence" value="ECO:0007669"/>
    <property type="project" value="TreeGrafter"/>
</dbReference>
<dbReference type="PANTHER" id="PTHR30158">
    <property type="entry name" value="ACRA/E-RELATED COMPONENT OF DRUG EFFLUX TRANSPORTER"/>
    <property type="match status" value="1"/>
</dbReference>
<organism evidence="8 9">
    <name type="scientific">Fulvivirga sediminis</name>
    <dbReference type="NCBI Taxonomy" id="2803949"/>
    <lineage>
        <taxon>Bacteria</taxon>
        <taxon>Pseudomonadati</taxon>
        <taxon>Bacteroidota</taxon>
        <taxon>Cytophagia</taxon>
        <taxon>Cytophagales</taxon>
        <taxon>Fulvivirgaceae</taxon>
        <taxon>Fulvivirga</taxon>
    </lineage>
</organism>
<dbReference type="InterPro" id="IPR006143">
    <property type="entry name" value="RND_pump_MFP"/>
</dbReference>
<feature type="coiled-coil region" evidence="2">
    <location>
        <begin position="98"/>
        <end position="163"/>
    </location>
</feature>
<dbReference type="Pfam" id="PF25876">
    <property type="entry name" value="HH_MFP_RND"/>
    <property type="match status" value="1"/>
</dbReference>
<evidence type="ECO:0000256" key="1">
    <source>
        <dbReference type="ARBA" id="ARBA00009477"/>
    </source>
</evidence>
<dbReference type="Pfam" id="PF25989">
    <property type="entry name" value="YknX_C"/>
    <property type="match status" value="1"/>
</dbReference>
<dbReference type="InterPro" id="IPR058624">
    <property type="entry name" value="MdtA-like_HH"/>
</dbReference>
<dbReference type="EMBL" id="JAESIY010000009">
    <property type="protein sequence ID" value="MBL3657878.1"/>
    <property type="molecule type" value="Genomic_DNA"/>
</dbReference>
<evidence type="ECO:0000259" key="5">
    <source>
        <dbReference type="Pfam" id="PF25917"/>
    </source>
</evidence>
<dbReference type="InterPro" id="IPR058625">
    <property type="entry name" value="MdtA-like_BSH"/>
</dbReference>
<dbReference type="RefSeq" id="WP_202245661.1">
    <property type="nucleotide sequence ID" value="NZ_JAESIY010000009.1"/>
</dbReference>
<dbReference type="Pfam" id="PF25944">
    <property type="entry name" value="Beta-barrel_RND"/>
    <property type="match status" value="1"/>
</dbReference>
<sequence>MNKFFNLIAAASILAISCGKPEQQGQQQRAVPVKTVKTTKSPTVFFDKYPGTVVALQKVDINSEVSGYLRDISFSEGSIVKKGQKLYTIDQSKYLSARNQAKANFMSAQATMQQAQKDADRYEALGEQDAIAKQQVDRSLTDLENAKQQVAAAKAALETAQTNLNYSTIEAPFTGMIGISQVRLGAFVSAGQTLLNTISSYDPMGVDFEINETEIRRYLDLEKSETILKDSVIFLTLPDNSKYKYPGKVSIIDRGVNSQTGTTTIRISFANPDQVLRDGMSAVVHVKNQSSGNNIIIPHKAVVEQMGEYFVYTVEEGKAKQIKIQTGKTIGSDIVINDGLKEGQEIIVEGIQSLRQGMPVQTGNAQQAGKAPSQKPAKETAK</sequence>
<feature type="domain" description="Multidrug resistance protein MdtA-like alpha-helical hairpin" evidence="4">
    <location>
        <begin position="99"/>
        <end position="167"/>
    </location>
</feature>